<dbReference type="InterPro" id="IPR050595">
    <property type="entry name" value="Bact_response_regulator"/>
</dbReference>
<proteinExistence type="predicted"/>
<evidence type="ECO:0000313" key="4">
    <source>
        <dbReference type="EMBL" id="QEH37625.1"/>
    </source>
</evidence>
<accession>A0A5B9WC52</accession>
<organism evidence="4 5">
    <name type="scientific">Aquisphaera giovannonii</name>
    <dbReference type="NCBI Taxonomy" id="406548"/>
    <lineage>
        <taxon>Bacteria</taxon>
        <taxon>Pseudomonadati</taxon>
        <taxon>Planctomycetota</taxon>
        <taxon>Planctomycetia</taxon>
        <taxon>Isosphaerales</taxon>
        <taxon>Isosphaeraceae</taxon>
        <taxon>Aquisphaera</taxon>
    </lineage>
</organism>
<evidence type="ECO:0000259" key="3">
    <source>
        <dbReference type="PROSITE" id="PS50110"/>
    </source>
</evidence>
<feature type="modified residue" description="4-aspartylphosphate" evidence="2">
    <location>
        <position position="52"/>
    </location>
</feature>
<protein>
    <submittedName>
        <fullName evidence="4">Response regulator MprA</fullName>
    </submittedName>
</protein>
<dbReference type="SMART" id="SM00448">
    <property type="entry name" value="REC"/>
    <property type="match status" value="1"/>
</dbReference>
<reference evidence="4 5" key="1">
    <citation type="submission" date="2019-08" db="EMBL/GenBank/DDBJ databases">
        <title>Deep-cultivation of Planctomycetes and their phenomic and genomic characterization uncovers novel biology.</title>
        <authorList>
            <person name="Wiegand S."/>
            <person name="Jogler M."/>
            <person name="Boedeker C."/>
            <person name="Pinto D."/>
            <person name="Vollmers J."/>
            <person name="Rivas-Marin E."/>
            <person name="Kohn T."/>
            <person name="Peeters S.H."/>
            <person name="Heuer A."/>
            <person name="Rast P."/>
            <person name="Oberbeckmann S."/>
            <person name="Bunk B."/>
            <person name="Jeske O."/>
            <person name="Meyerdierks A."/>
            <person name="Storesund J.E."/>
            <person name="Kallscheuer N."/>
            <person name="Luecker S."/>
            <person name="Lage O.M."/>
            <person name="Pohl T."/>
            <person name="Merkel B.J."/>
            <person name="Hornburger P."/>
            <person name="Mueller R.-W."/>
            <person name="Bruemmer F."/>
            <person name="Labrenz M."/>
            <person name="Spormann A.M."/>
            <person name="Op den Camp H."/>
            <person name="Overmann J."/>
            <person name="Amann R."/>
            <person name="Jetten M.S.M."/>
            <person name="Mascher T."/>
            <person name="Medema M.H."/>
            <person name="Devos D.P."/>
            <person name="Kaster A.-K."/>
            <person name="Ovreas L."/>
            <person name="Rohde M."/>
            <person name="Galperin M.Y."/>
            <person name="Jogler C."/>
        </authorList>
    </citation>
    <scope>NUCLEOTIDE SEQUENCE [LARGE SCALE GENOMIC DNA]</scope>
    <source>
        <strain evidence="4 5">OJF2</strain>
    </source>
</reference>
<dbReference type="Proteomes" id="UP000324233">
    <property type="component" value="Chromosome"/>
</dbReference>
<name>A0A5B9WC52_9BACT</name>
<dbReference type="EMBL" id="CP042997">
    <property type="protein sequence ID" value="QEH37625.1"/>
    <property type="molecule type" value="Genomic_DNA"/>
</dbReference>
<sequence length="125" mass="13784">MKSILVVDDEFDLVGMLRSILEGEGYGTDSCSNGRAALERLKASKPDLLLMDVMLPYLSGLEVLRTMKGIPGLDGIPVVLMSSVQPGVKQRDYRWDAFLRKPFGLEDLLRTVRRFVGTPEGAGRA</sequence>
<dbReference type="InterPro" id="IPR011006">
    <property type="entry name" value="CheY-like_superfamily"/>
</dbReference>
<dbReference type="AlphaFoldDB" id="A0A5B9WC52"/>
<dbReference type="PROSITE" id="PS50110">
    <property type="entry name" value="RESPONSE_REGULATORY"/>
    <property type="match status" value="1"/>
</dbReference>
<evidence type="ECO:0000256" key="2">
    <source>
        <dbReference type="PROSITE-ProRule" id="PRU00169"/>
    </source>
</evidence>
<keyword evidence="1 2" id="KW-0597">Phosphoprotein</keyword>
<dbReference type="Pfam" id="PF00072">
    <property type="entry name" value="Response_reg"/>
    <property type="match status" value="1"/>
</dbReference>
<evidence type="ECO:0000256" key="1">
    <source>
        <dbReference type="ARBA" id="ARBA00022553"/>
    </source>
</evidence>
<dbReference type="OrthoDB" id="282973at2"/>
<dbReference type="SUPFAM" id="SSF52172">
    <property type="entry name" value="CheY-like"/>
    <property type="match status" value="1"/>
</dbReference>
<dbReference type="KEGG" id="agv:OJF2_62160"/>
<feature type="domain" description="Response regulatory" evidence="3">
    <location>
        <begin position="3"/>
        <end position="116"/>
    </location>
</feature>
<dbReference type="PANTHER" id="PTHR44591">
    <property type="entry name" value="STRESS RESPONSE REGULATOR PROTEIN 1"/>
    <property type="match status" value="1"/>
</dbReference>
<dbReference type="GO" id="GO:0000160">
    <property type="term" value="P:phosphorelay signal transduction system"/>
    <property type="evidence" value="ECO:0007669"/>
    <property type="project" value="InterPro"/>
</dbReference>
<dbReference type="PANTHER" id="PTHR44591:SF3">
    <property type="entry name" value="RESPONSE REGULATORY DOMAIN-CONTAINING PROTEIN"/>
    <property type="match status" value="1"/>
</dbReference>
<dbReference type="InterPro" id="IPR001789">
    <property type="entry name" value="Sig_transdc_resp-reg_receiver"/>
</dbReference>
<keyword evidence="5" id="KW-1185">Reference proteome</keyword>
<evidence type="ECO:0000313" key="5">
    <source>
        <dbReference type="Proteomes" id="UP000324233"/>
    </source>
</evidence>
<dbReference type="Gene3D" id="3.40.50.2300">
    <property type="match status" value="1"/>
</dbReference>
<dbReference type="RefSeq" id="WP_148597157.1">
    <property type="nucleotide sequence ID" value="NZ_CP042997.1"/>
</dbReference>
<gene>
    <name evidence="4" type="primary">mprA_2</name>
    <name evidence="4" type="ORF">OJF2_62160</name>
</gene>